<dbReference type="InterPro" id="IPR050809">
    <property type="entry name" value="UgpAE/MalFG_permease"/>
</dbReference>
<keyword evidence="5 7" id="KW-1133">Transmembrane helix</keyword>
<feature type="transmembrane region" description="Helical" evidence="7">
    <location>
        <begin position="132"/>
        <end position="153"/>
    </location>
</feature>
<dbReference type="InterPro" id="IPR035906">
    <property type="entry name" value="MetI-like_sf"/>
</dbReference>
<dbReference type="PANTHER" id="PTHR43227">
    <property type="entry name" value="BLL4140 PROTEIN"/>
    <property type="match status" value="1"/>
</dbReference>
<dbReference type="PROSITE" id="PS50928">
    <property type="entry name" value="ABC_TM1"/>
    <property type="match status" value="1"/>
</dbReference>
<evidence type="ECO:0000256" key="2">
    <source>
        <dbReference type="ARBA" id="ARBA00022448"/>
    </source>
</evidence>
<reference evidence="9 10" key="1">
    <citation type="submission" date="2019-10" db="EMBL/GenBank/DDBJ databases">
        <title>Description of Paenibacillus choica sp. nov.</title>
        <authorList>
            <person name="Carlier A."/>
            <person name="Qi S."/>
        </authorList>
    </citation>
    <scope>NUCLEOTIDE SEQUENCE [LARGE SCALE GENOMIC DNA]</scope>
    <source>
        <strain evidence="9 10">LMG 31460</strain>
    </source>
</reference>
<keyword evidence="4 7" id="KW-0812">Transmembrane</keyword>
<dbReference type="CDD" id="cd06261">
    <property type="entry name" value="TM_PBP2"/>
    <property type="match status" value="1"/>
</dbReference>
<keyword evidence="2 7" id="KW-0813">Transport</keyword>
<dbReference type="InterPro" id="IPR000515">
    <property type="entry name" value="MetI-like"/>
</dbReference>
<evidence type="ECO:0000256" key="3">
    <source>
        <dbReference type="ARBA" id="ARBA00022475"/>
    </source>
</evidence>
<feature type="domain" description="ABC transmembrane type-1" evidence="8">
    <location>
        <begin position="86"/>
        <end position="301"/>
    </location>
</feature>
<dbReference type="SUPFAM" id="SSF161098">
    <property type="entry name" value="MetI-like"/>
    <property type="match status" value="1"/>
</dbReference>
<keyword evidence="6 7" id="KW-0472">Membrane</keyword>
<dbReference type="Proteomes" id="UP000658690">
    <property type="component" value="Unassembled WGS sequence"/>
</dbReference>
<evidence type="ECO:0000313" key="9">
    <source>
        <dbReference type="EMBL" id="NOU85340.1"/>
    </source>
</evidence>
<feature type="transmembrane region" description="Helical" evidence="7">
    <location>
        <begin position="282"/>
        <end position="301"/>
    </location>
</feature>
<gene>
    <name evidence="9" type="ORF">GC102_06020</name>
</gene>
<comment type="caution">
    <text evidence="9">The sequence shown here is derived from an EMBL/GenBank/DDBJ whole genome shotgun (WGS) entry which is preliminary data.</text>
</comment>
<keyword evidence="10" id="KW-1185">Reference proteome</keyword>
<dbReference type="Pfam" id="PF00528">
    <property type="entry name" value="BPD_transp_1"/>
    <property type="match status" value="1"/>
</dbReference>
<name>A0ABX1Z0A3_9BACL</name>
<feature type="transmembrane region" description="Helical" evidence="7">
    <location>
        <begin position="252"/>
        <end position="270"/>
    </location>
</feature>
<evidence type="ECO:0000256" key="7">
    <source>
        <dbReference type="RuleBase" id="RU363032"/>
    </source>
</evidence>
<proteinExistence type="inferred from homology"/>
<accession>A0ABX1Z0A3</accession>
<organism evidence="9 10">
    <name type="scientific">Paenibacillus germinis</name>
    <dbReference type="NCBI Taxonomy" id="2654979"/>
    <lineage>
        <taxon>Bacteria</taxon>
        <taxon>Bacillati</taxon>
        <taxon>Bacillota</taxon>
        <taxon>Bacilli</taxon>
        <taxon>Bacillales</taxon>
        <taxon>Paenibacillaceae</taxon>
        <taxon>Paenibacillus</taxon>
    </lineage>
</organism>
<protein>
    <submittedName>
        <fullName evidence="9">ABC transporter permease subunit</fullName>
    </submittedName>
</protein>
<evidence type="ECO:0000256" key="4">
    <source>
        <dbReference type="ARBA" id="ARBA00022692"/>
    </source>
</evidence>
<dbReference type="PANTHER" id="PTHR43227:SF11">
    <property type="entry name" value="BLL4140 PROTEIN"/>
    <property type="match status" value="1"/>
</dbReference>
<evidence type="ECO:0000256" key="6">
    <source>
        <dbReference type="ARBA" id="ARBA00023136"/>
    </source>
</evidence>
<dbReference type="Gene3D" id="1.10.3720.10">
    <property type="entry name" value="MetI-like"/>
    <property type="match status" value="1"/>
</dbReference>
<comment type="similarity">
    <text evidence="7">Belongs to the binding-protein-dependent transport system permease family.</text>
</comment>
<evidence type="ECO:0000259" key="8">
    <source>
        <dbReference type="PROSITE" id="PS50928"/>
    </source>
</evidence>
<dbReference type="EMBL" id="WHOC01000028">
    <property type="protein sequence ID" value="NOU85340.1"/>
    <property type="molecule type" value="Genomic_DNA"/>
</dbReference>
<evidence type="ECO:0000313" key="10">
    <source>
        <dbReference type="Proteomes" id="UP000658690"/>
    </source>
</evidence>
<sequence length="314" mass="34918">MLGAIDMGLAPSRKNNLSKRIIQHWDLYMLIAIPLLVLLVYSYVPMVGVALAFKNYKVFDGFMASKWVGLDNFRVLFSDPKFLSVLGNTLLINLYKLIFQFPLPIILALLLNEVRKGFVKRITQTLTYLPHFLSWVVIAGVFVDILSPSTGIVNSLLRSLGISPIQFLGDEGFFRSVLVTSTAWKETGWSAIIYLAALTSIDPELYAAAEVDGAGKLKQIWHITLPGIASTIVFIIILRISQMLGSDTEQVLLFYNPLVYKVGDVIGTFVYREGILNASYSYTTAVGLFTSVIGFTLLIIANKVSSKYSNRGIW</sequence>
<feature type="transmembrane region" description="Helical" evidence="7">
    <location>
        <begin position="220"/>
        <end position="240"/>
    </location>
</feature>
<feature type="transmembrane region" description="Helical" evidence="7">
    <location>
        <begin position="90"/>
        <end position="111"/>
    </location>
</feature>
<feature type="transmembrane region" description="Helical" evidence="7">
    <location>
        <begin position="27"/>
        <end position="53"/>
    </location>
</feature>
<comment type="subcellular location">
    <subcellularLocation>
        <location evidence="1 7">Cell membrane</location>
        <topology evidence="1 7">Multi-pass membrane protein</topology>
    </subcellularLocation>
</comment>
<evidence type="ECO:0000256" key="1">
    <source>
        <dbReference type="ARBA" id="ARBA00004651"/>
    </source>
</evidence>
<evidence type="ECO:0000256" key="5">
    <source>
        <dbReference type="ARBA" id="ARBA00022989"/>
    </source>
</evidence>
<keyword evidence="3" id="KW-1003">Cell membrane</keyword>